<reference evidence="1" key="1">
    <citation type="submission" date="2024-07" db="EMBL/GenBank/DDBJ databases">
        <title>Halotolerant mesophilic bacterium Ornithinibacillus sp. 4-3, sp. nov., isolated from soil.</title>
        <authorList>
            <person name="Sidarenka A.V."/>
            <person name="Guliayeva D.E."/>
            <person name="Leanovich S.I."/>
            <person name="Hileuskaya K.S."/>
            <person name="Akhremchuk A.E."/>
            <person name="Sikolenko M.A."/>
            <person name="Valentovich L.N."/>
        </authorList>
    </citation>
    <scope>NUCLEOTIDE SEQUENCE</scope>
    <source>
        <strain evidence="1">4-3</strain>
    </source>
</reference>
<dbReference type="Gene3D" id="2.40.128.20">
    <property type="match status" value="1"/>
</dbReference>
<evidence type="ECO:0000313" key="1">
    <source>
        <dbReference type="EMBL" id="XDK32686.1"/>
    </source>
</evidence>
<dbReference type="SUPFAM" id="SSF50814">
    <property type="entry name" value="Lipocalins"/>
    <property type="match status" value="1"/>
</dbReference>
<name>A0AB39HK69_9BACI</name>
<dbReference type="InterPro" id="IPR012674">
    <property type="entry name" value="Calycin"/>
</dbReference>
<sequence length="144" mass="17137">MQQNGPVMIRLEMTIEDQGEKEYSKTEHAGEYFEKRHFHVLKYEEELDTGARIHNQITIQPKKVIIKRTGGIAMTQQFMKEKMTEGVYEHPHGNFHMETFTNRLKHSQFKDSEQGELHLMYTVKLNGMNERKHELKLTYQREAN</sequence>
<gene>
    <name evidence="1" type="ORF">AB4Y30_17010</name>
</gene>
<dbReference type="RefSeq" id="WP_368653374.1">
    <property type="nucleotide sequence ID" value="NZ_CP162599.1"/>
</dbReference>
<protein>
    <submittedName>
        <fullName evidence="1">DUF1934 domain-containing protein</fullName>
    </submittedName>
</protein>
<dbReference type="Pfam" id="PF09148">
    <property type="entry name" value="DUF1934"/>
    <property type="match status" value="1"/>
</dbReference>
<organism evidence="1">
    <name type="scientific">Ornithinibacillus sp. 4-3</name>
    <dbReference type="NCBI Taxonomy" id="3231488"/>
    <lineage>
        <taxon>Bacteria</taxon>
        <taxon>Bacillati</taxon>
        <taxon>Bacillota</taxon>
        <taxon>Bacilli</taxon>
        <taxon>Bacillales</taxon>
        <taxon>Bacillaceae</taxon>
        <taxon>Ornithinibacillus</taxon>
    </lineage>
</organism>
<dbReference type="InterPro" id="IPR015231">
    <property type="entry name" value="DUF1934"/>
</dbReference>
<dbReference type="EMBL" id="CP162599">
    <property type="protein sequence ID" value="XDK32686.1"/>
    <property type="molecule type" value="Genomic_DNA"/>
</dbReference>
<accession>A0AB39HK69</accession>
<proteinExistence type="predicted"/>
<dbReference type="AlphaFoldDB" id="A0AB39HK69"/>